<accession>A0ABP7Y476</accession>
<dbReference type="Proteomes" id="UP001501495">
    <property type="component" value="Unassembled WGS sequence"/>
</dbReference>
<gene>
    <name evidence="1" type="ORF">GCM10022215_44070</name>
</gene>
<name>A0ABP7Y476_9ACTN</name>
<keyword evidence="2" id="KW-1185">Reference proteome</keyword>
<protein>
    <submittedName>
        <fullName evidence="1">Uncharacterized protein</fullName>
    </submittedName>
</protein>
<proteinExistence type="predicted"/>
<reference evidence="2" key="1">
    <citation type="journal article" date="2019" name="Int. J. Syst. Evol. Microbiol.">
        <title>The Global Catalogue of Microorganisms (GCM) 10K type strain sequencing project: providing services to taxonomists for standard genome sequencing and annotation.</title>
        <authorList>
            <consortium name="The Broad Institute Genomics Platform"/>
            <consortium name="The Broad Institute Genome Sequencing Center for Infectious Disease"/>
            <person name="Wu L."/>
            <person name="Ma J."/>
        </authorList>
    </citation>
    <scope>NUCLEOTIDE SEQUENCE [LARGE SCALE GENOMIC DNA]</scope>
    <source>
        <strain evidence="2">JCM 16703</strain>
    </source>
</reference>
<evidence type="ECO:0000313" key="1">
    <source>
        <dbReference type="EMBL" id="GAA4130458.1"/>
    </source>
</evidence>
<evidence type="ECO:0000313" key="2">
    <source>
        <dbReference type="Proteomes" id="UP001501495"/>
    </source>
</evidence>
<dbReference type="EMBL" id="BAAAZH010000037">
    <property type="protein sequence ID" value="GAA4130458.1"/>
    <property type="molecule type" value="Genomic_DNA"/>
</dbReference>
<organism evidence="1 2">
    <name type="scientific">Nocardioides fonticola</name>
    <dbReference type="NCBI Taxonomy" id="450363"/>
    <lineage>
        <taxon>Bacteria</taxon>
        <taxon>Bacillati</taxon>
        <taxon>Actinomycetota</taxon>
        <taxon>Actinomycetes</taxon>
        <taxon>Propionibacteriales</taxon>
        <taxon>Nocardioidaceae</taxon>
        <taxon>Nocardioides</taxon>
    </lineage>
</organism>
<comment type="caution">
    <text evidence="1">The sequence shown here is derived from an EMBL/GenBank/DDBJ whole genome shotgun (WGS) entry which is preliminary data.</text>
</comment>
<sequence>MTPNGDRIPVKVGQDVVLDVTADAPGEIHVHSTPEQEFEYEAGSTQLTISGLDQPGIVTIESHTLDKVIVQLEVS</sequence>